<dbReference type="PROSITE" id="PS51257">
    <property type="entry name" value="PROKAR_LIPOPROTEIN"/>
    <property type="match status" value="1"/>
</dbReference>
<dbReference type="EMBL" id="MN310367">
    <property type="protein sequence ID" value="QFX76218.1"/>
    <property type="molecule type" value="Genomic_DNA"/>
</dbReference>
<evidence type="ECO:0008006" key="4">
    <source>
        <dbReference type="Google" id="ProtNLM"/>
    </source>
</evidence>
<sequence length="116" mass="12882">MNNKMKAFFIINTLLTIGCIISVVILYLSIPKLAVFDMKGTTDTFLNQVSKLNLSDSEQQGLIKKYEKSLNAVIKDEYLDKNTVIFVSGAVVSKIDDETKNIKSGLAKKMKGDSDE</sequence>
<evidence type="ECO:0000313" key="2">
    <source>
        <dbReference type="EMBL" id="QFX76218.1"/>
    </source>
</evidence>
<dbReference type="RefSeq" id="WP_205448075.1">
    <property type="nucleotide sequence ID" value="NZ_CP070522.1"/>
</dbReference>
<dbReference type="EMBL" id="MN310368">
    <property type="protein sequence ID" value="QGJ79985.1"/>
    <property type="molecule type" value="Genomic_DNA"/>
</dbReference>
<dbReference type="Pfam" id="PF09677">
    <property type="entry name" value="TrbI_Ftype"/>
    <property type="match status" value="1"/>
</dbReference>
<keyword evidence="2" id="KW-0614">Plasmid</keyword>
<proteinExistence type="predicted"/>
<organism evidence="2">
    <name type="scientific">Morganella morganii</name>
    <name type="common">Proteus morganii</name>
    <dbReference type="NCBI Taxonomy" id="582"/>
    <lineage>
        <taxon>Bacteria</taxon>
        <taxon>Pseudomonadati</taxon>
        <taxon>Pseudomonadota</taxon>
        <taxon>Gammaproteobacteria</taxon>
        <taxon>Enterobacterales</taxon>
        <taxon>Morganellaceae</taxon>
        <taxon>Morganella</taxon>
    </lineage>
</organism>
<reference evidence="2" key="1">
    <citation type="submission" date="2019-08" db="EMBL/GenBank/DDBJ databases">
        <authorList>
            <person name="Zhou D."/>
        </authorList>
    </citation>
    <scope>NUCLEOTIDE SEQUENCE</scope>
    <source>
        <strain evidence="2">170516602</strain>
        <strain evidence="3">1712229813</strain>
        <plasmid evidence="3">p229813-KPC</plasmid>
        <plasmid evidence="2">p516602-KPC</plasmid>
    </source>
</reference>
<accession>A0A6B7PXE0</accession>
<geneLocation type="plasmid" evidence="2">
    <name>p516602-KPC</name>
</geneLocation>
<dbReference type="AlphaFoldDB" id="A0A6B7PXE0"/>
<geneLocation type="plasmid" evidence="3">
    <name>p229813-KPC</name>
</geneLocation>
<keyword evidence="1" id="KW-0472">Membrane</keyword>
<feature type="transmembrane region" description="Helical" evidence="1">
    <location>
        <begin position="7"/>
        <end position="30"/>
    </location>
</feature>
<protein>
    <recommendedName>
        <fullName evidence="4">Type-F conjugative transfer system protein TrbI</fullName>
    </recommendedName>
</protein>
<evidence type="ECO:0000313" key="3">
    <source>
        <dbReference type="EMBL" id="QGJ79985.1"/>
    </source>
</evidence>
<evidence type="ECO:0000256" key="1">
    <source>
        <dbReference type="SAM" id="Phobius"/>
    </source>
</evidence>
<dbReference type="InterPro" id="IPR014115">
    <property type="entry name" value="TrbI_Ftype"/>
</dbReference>
<name>A0A6B7PXE0_MORMO</name>
<keyword evidence="1" id="KW-0812">Transmembrane</keyword>
<keyword evidence="1" id="KW-1133">Transmembrane helix</keyword>